<dbReference type="PATRIC" id="fig|273063.9.peg.1502"/>
<gene>
    <name evidence="1" type="ordered locus">STK_13167</name>
</gene>
<dbReference type="EMBL" id="BA000023">
    <property type="protein sequence ID" value="BAK54527.1"/>
    <property type="molecule type" value="Genomic_DNA"/>
</dbReference>
<protein>
    <submittedName>
        <fullName evidence="1">Uncharacterized protein</fullName>
    </submittedName>
</protein>
<organism evidence="1 2">
    <name type="scientific">Sulfurisphaera tokodaii (strain DSM 16993 / JCM 10545 / NBRC 100140 / 7)</name>
    <name type="common">Sulfolobus tokodaii</name>
    <dbReference type="NCBI Taxonomy" id="273063"/>
    <lineage>
        <taxon>Archaea</taxon>
        <taxon>Thermoproteota</taxon>
        <taxon>Thermoprotei</taxon>
        <taxon>Sulfolobales</taxon>
        <taxon>Sulfolobaceae</taxon>
        <taxon>Sulfurisphaera</taxon>
    </lineage>
</organism>
<proteinExistence type="predicted"/>
<dbReference type="KEGG" id="sto:STK_13167"/>
<dbReference type="RefSeq" id="WP_052846536.1">
    <property type="nucleotide sequence ID" value="NC_003106.2"/>
</dbReference>
<evidence type="ECO:0000313" key="2">
    <source>
        <dbReference type="Proteomes" id="UP000001015"/>
    </source>
</evidence>
<dbReference type="Proteomes" id="UP000001015">
    <property type="component" value="Chromosome"/>
</dbReference>
<keyword evidence="2" id="KW-1185">Reference proteome</keyword>
<dbReference type="AlphaFoldDB" id="F9VP19"/>
<dbReference type="GeneID" id="25400304"/>
<dbReference type="eggNOG" id="arCOG09993">
    <property type="taxonomic scope" value="Archaea"/>
</dbReference>
<sequence length="59" mass="6870">MQVQASSQGFLDVISAIYHIMEAEKVVESYDPKVCELLEQAKEYLIQYLVEQYKVARDE</sequence>
<name>F9VP19_SULTO</name>
<reference evidence="2" key="1">
    <citation type="journal article" date="2001" name="DNA Res.">
        <title>Complete genome sequence of an aerobic thermoacidophilic Crenarchaeon, Sulfolobus tokodaii strain7.</title>
        <authorList>
            <person name="Kawarabayasi Y."/>
            <person name="Hino Y."/>
            <person name="Horikawa H."/>
            <person name="Jin-no K."/>
            <person name="Takahashi M."/>
            <person name="Sekine M."/>
            <person name="Baba S."/>
            <person name="Ankai A."/>
            <person name="Kosugi H."/>
            <person name="Hosoyama A."/>
            <person name="Fukui S."/>
            <person name="Nagai Y."/>
            <person name="Nishijima K."/>
            <person name="Otsuka R."/>
            <person name="Nakazawa H."/>
            <person name="Takamiya M."/>
            <person name="Kato Y."/>
            <person name="Yoshizawa T."/>
            <person name="Tanaka T."/>
            <person name="Kudoh Y."/>
            <person name="Yamazaki J."/>
            <person name="Kushida N."/>
            <person name="Oguchi A."/>
            <person name="Aoki K."/>
            <person name="Masuda S."/>
            <person name="Yanagii M."/>
            <person name="Nishimura M."/>
            <person name="Yamagishi A."/>
            <person name="Oshima T."/>
            <person name="Kikuchi H."/>
        </authorList>
    </citation>
    <scope>NUCLEOTIDE SEQUENCE [LARGE SCALE GENOMIC DNA]</scope>
    <source>
        <strain evidence="2">DSM 16993 / JCM 10545 / NBRC 100140 / 7</strain>
    </source>
</reference>
<evidence type="ECO:0000313" key="1">
    <source>
        <dbReference type="EMBL" id="BAK54527.1"/>
    </source>
</evidence>
<accession>F9VP19</accession>
<dbReference type="STRING" id="273063.STK_13167"/>